<dbReference type="OrthoDB" id="5545577at2759"/>
<comment type="similarity">
    <text evidence="4">Belongs to the cytochrome c oxidase subunit 6B family.</text>
</comment>
<keyword evidence="5" id="KW-0963">Cytoplasm</keyword>
<dbReference type="FunFam" id="1.10.10.140:FF:000003">
    <property type="entry name" value="Cytochrome c oxidase assembly factor 6"/>
    <property type="match status" value="1"/>
</dbReference>
<sequence length="108" mass="12558">MGWFTKETADKLPNNRSQRKQCWGSRDEFFSCLDSIGVVNSLDPTNSKRIASQCSQQEKDFEKNCATSWVKYFKEKRLVDHRKEQFLKKAEDENAQVIDFSSANSSRP</sequence>
<protein>
    <submittedName>
        <fullName evidence="9">BN860_13696g1_1</fullName>
    </submittedName>
</protein>
<evidence type="ECO:0000256" key="4">
    <source>
        <dbReference type="ARBA" id="ARBA00006425"/>
    </source>
</evidence>
<evidence type="ECO:0000256" key="5">
    <source>
        <dbReference type="ARBA" id="ARBA00022490"/>
    </source>
</evidence>
<dbReference type="Proteomes" id="UP000019375">
    <property type="component" value="Unassembled WGS sequence"/>
</dbReference>
<evidence type="ECO:0000256" key="1">
    <source>
        <dbReference type="ARBA" id="ARBA00004123"/>
    </source>
</evidence>
<dbReference type="PANTHER" id="PTHR47677">
    <property type="entry name" value="CYTOCHROME C OXIDASE ASSEMBLY FACTOR 6"/>
    <property type="match status" value="1"/>
</dbReference>
<accession>A0A8J2X6K5</accession>
<name>A0A8J2X6K5_ZYGB2</name>
<dbReference type="GO" id="GO:0033617">
    <property type="term" value="P:mitochondrial respiratory chain complex IV assembly"/>
    <property type="evidence" value="ECO:0007669"/>
    <property type="project" value="TreeGrafter"/>
</dbReference>
<dbReference type="EMBL" id="HG316455">
    <property type="protein sequence ID" value="CDF88584.1"/>
    <property type="molecule type" value="Genomic_DNA"/>
</dbReference>
<evidence type="ECO:0000313" key="10">
    <source>
        <dbReference type="Proteomes" id="UP000019375"/>
    </source>
</evidence>
<gene>
    <name evidence="9" type="ORF">BN860_13696g</name>
</gene>
<keyword evidence="7" id="KW-1015">Disulfide bond</keyword>
<dbReference type="AlphaFoldDB" id="A0A8J2X6K5"/>
<dbReference type="InterPro" id="IPR048280">
    <property type="entry name" value="COX6B-like"/>
</dbReference>
<evidence type="ECO:0000256" key="3">
    <source>
        <dbReference type="ARBA" id="ARBA00004569"/>
    </source>
</evidence>
<evidence type="ECO:0000256" key="8">
    <source>
        <dbReference type="ARBA" id="ARBA00023242"/>
    </source>
</evidence>
<dbReference type="InterPro" id="IPR036549">
    <property type="entry name" value="CX6/COA6-like_sf"/>
</dbReference>
<dbReference type="Gene3D" id="1.10.10.140">
    <property type="entry name" value="Cytochrome c oxidase, subunit VIb"/>
    <property type="match status" value="1"/>
</dbReference>
<dbReference type="PANTHER" id="PTHR47677:SF1">
    <property type="entry name" value="CYTOCHROME C OXIDASE ASSEMBLY FACTOR 6"/>
    <property type="match status" value="1"/>
</dbReference>
<dbReference type="GO" id="GO:0005758">
    <property type="term" value="C:mitochondrial intermembrane space"/>
    <property type="evidence" value="ECO:0007669"/>
    <property type="project" value="UniProtKB-SubCell"/>
</dbReference>
<comment type="subcellular location">
    <subcellularLocation>
        <location evidence="2">Cytoplasm</location>
    </subcellularLocation>
    <subcellularLocation>
        <location evidence="3">Mitochondrion intermembrane space</location>
    </subcellularLocation>
    <subcellularLocation>
        <location evidence="1">Nucleus</location>
    </subcellularLocation>
</comment>
<organism evidence="9 10">
    <name type="scientific">Zygosaccharomyces bailii (strain CLIB 213 / ATCC 58445 / CBS 680 / BCRC 21525 / NBRC 1098 / NCYC 1416 / NRRL Y-2227)</name>
    <dbReference type="NCBI Taxonomy" id="1333698"/>
    <lineage>
        <taxon>Eukaryota</taxon>
        <taxon>Fungi</taxon>
        <taxon>Dikarya</taxon>
        <taxon>Ascomycota</taxon>
        <taxon>Saccharomycotina</taxon>
        <taxon>Saccharomycetes</taxon>
        <taxon>Saccharomycetales</taxon>
        <taxon>Saccharomycetaceae</taxon>
        <taxon>Zygosaccharomyces</taxon>
    </lineage>
</organism>
<keyword evidence="8" id="KW-0539">Nucleus</keyword>
<dbReference type="SUPFAM" id="SSF47694">
    <property type="entry name" value="Cytochrome c oxidase subunit h"/>
    <property type="match status" value="1"/>
</dbReference>
<dbReference type="InterPro" id="IPR048281">
    <property type="entry name" value="COA6_fun"/>
</dbReference>
<keyword evidence="10" id="KW-1185">Reference proteome</keyword>
<reference evidence="10" key="1">
    <citation type="journal article" date="2013" name="Genome Announc.">
        <title>Genome sequence of the food spoilage yeast Zygosaccharomyces bailii CLIB 213(T).</title>
        <authorList>
            <person name="Galeote V."/>
            <person name="Bigey F."/>
            <person name="Devillers H."/>
            <person name="Neuveglise C."/>
            <person name="Dequin S."/>
        </authorList>
    </citation>
    <scope>NUCLEOTIDE SEQUENCE [LARGE SCALE GENOMIC DNA]</scope>
    <source>
        <strain evidence="10">CLIB 213 / ATCC 58445 / CBS 680 / CCRC 21525 / NBRC 1098 / NCYC 1416 / NRRL Y-2227</strain>
    </source>
</reference>
<evidence type="ECO:0000313" key="9">
    <source>
        <dbReference type="EMBL" id="CDF88584.1"/>
    </source>
</evidence>
<keyword evidence="6" id="KW-0496">Mitochondrion</keyword>
<evidence type="ECO:0000256" key="7">
    <source>
        <dbReference type="ARBA" id="ARBA00023157"/>
    </source>
</evidence>
<evidence type="ECO:0000256" key="6">
    <source>
        <dbReference type="ARBA" id="ARBA00023128"/>
    </source>
</evidence>
<dbReference type="Pfam" id="PF02297">
    <property type="entry name" value="COX6B"/>
    <property type="match status" value="1"/>
</dbReference>
<proteinExistence type="inferred from homology"/>
<dbReference type="GO" id="GO:0005634">
    <property type="term" value="C:nucleus"/>
    <property type="evidence" value="ECO:0007669"/>
    <property type="project" value="UniProtKB-SubCell"/>
</dbReference>
<evidence type="ECO:0000256" key="2">
    <source>
        <dbReference type="ARBA" id="ARBA00004496"/>
    </source>
</evidence>